<evidence type="ECO:0000256" key="12">
    <source>
        <dbReference type="PROSITE-ProRule" id="PRU00169"/>
    </source>
</evidence>
<dbReference type="FunFam" id="2.60.40.10:FF:000791">
    <property type="entry name" value="Two-component system sensor histidine kinase/response regulator"/>
    <property type="match status" value="1"/>
</dbReference>
<keyword evidence="18" id="KW-1185">Reference proteome</keyword>
<evidence type="ECO:0000256" key="5">
    <source>
        <dbReference type="ARBA" id="ARBA00022741"/>
    </source>
</evidence>
<keyword evidence="6" id="KW-0418">Kinase</keyword>
<evidence type="ECO:0000256" key="10">
    <source>
        <dbReference type="ARBA" id="ARBA00023125"/>
    </source>
</evidence>
<dbReference type="CDD" id="cd17574">
    <property type="entry name" value="REC_OmpR"/>
    <property type="match status" value="1"/>
</dbReference>
<evidence type="ECO:0000313" key="17">
    <source>
        <dbReference type="EMBL" id="SMD14607.1"/>
    </source>
</evidence>
<keyword evidence="13" id="KW-0812">Transmembrane</keyword>
<feature type="domain" description="Histidine kinase" evidence="15">
    <location>
        <begin position="833"/>
        <end position="1052"/>
    </location>
</feature>
<dbReference type="SUPFAM" id="SSF46689">
    <property type="entry name" value="Homeodomain-like"/>
    <property type="match status" value="1"/>
</dbReference>
<name>A0A1W2EY26_9SPHI</name>
<dbReference type="InterPro" id="IPR036097">
    <property type="entry name" value="HisK_dim/P_sf"/>
</dbReference>
<dbReference type="InterPro" id="IPR009057">
    <property type="entry name" value="Homeodomain-like_sf"/>
</dbReference>
<dbReference type="Gene3D" id="1.10.10.60">
    <property type="entry name" value="Homeodomain-like"/>
    <property type="match status" value="1"/>
</dbReference>
<dbReference type="RefSeq" id="WP_084291726.1">
    <property type="nucleotide sequence ID" value="NZ_FWYB01000017.1"/>
</dbReference>
<dbReference type="Gene3D" id="1.10.287.130">
    <property type="match status" value="1"/>
</dbReference>
<dbReference type="FunFam" id="3.30.565.10:FF:000037">
    <property type="entry name" value="Hybrid sensor histidine kinase/response regulator"/>
    <property type="match status" value="1"/>
</dbReference>
<dbReference type="Gene3D" id="3.40.50.2300">
    <property type="match status" value="1"/>
</dbReference>
<dbReference type="FunFam" id="1.10.287.130:FF:000045">
    <property type="entry name" value="Two-component system sensor histidine kinase/response regulator"/>
    <property type="match status" value="1"/>
</dbReference>
<dbReference type="EMBL" id="FWYB01000017">
    <property type="protein sequence ID" value="SMD14607.1"/>
    <property type="molecule type" value="Genomic_DNA"/>
</dbReference>
<organism evidence="17 18">
    <name type="scientific">Pedobacter nyackensis</name>
    <dbReference type="NCBI Taxonomy" id="475255"/>
    <lineage>
        <taxon>Bacteria</taxon>
        <taxon>Pseudomonadati</taxon>
        <taxon>Bacteroidota</taxon>
        <taxon>Sphingobacteriia</taxon>
        <taxon>Sphingobacteriales</taxon>
        <taxon>Sphingobacteriaceae</taxon>
        <taxon>Pedobacter</taxon>
    </lineage>
</organism>
<feature type="transmembrane region" description="Helical" evidence="13">
    <location>
        <begin position="790"/>
        <end position="812"/>
    </location>
</feature>
<dbReference type="Pfam" id="PF12833">
    <property type="entry name" value="HTH_18"/>
    <property type="match status" value="1"/>
</dbReference>
<dbReference type="Pfam" id="PF07495">
    <property type="entry name" value="Y_Y_Y"/>
    <property type="match status" value="1"/>
</dbReference>
<evidence type="ECO:0000256" key="8">
    <source>
        <dbReference type="ARBA" id="ARBA00023012"/>
    </source>
</evidence>
<evidence type="ECO:0000256" key="1">
    <source>
        <dbReference type="ARBA" id="ARBA00000085"/>
    </source>
</evidence>
<dbReference type="InterPro" id="IPR011006">
    <property type="entry name" value="CheY-like_superfamily"/>
</dbReference>
<keyword evidence="4" id="KW-0808">Transferase</keyword>
<evidence type="ECO:0000259" key="14">
    <source>
        <dbReference type="PROSITE" id="PS01124"/>
    </source>
</evidence>
<evidence type="ECO:0000256" key="11">
    <source>
        <dbReference type="ARBA" id="ARBA00023163"/>
    </source>
</evidence>
<dbReference type="InterPro" id="IPR004358">
    <property type="entry name" value="Sig_transdc_His_kin-like_C"/>
</dbReference>
<keyword evidence="5" id="KW-0547">Nucleotide-binding</keyword>
<dbReference type="InterPro" id="IPR036890">
    <property type="entry name" value="HATPase_C_sf"/>
</dbReference>
<keyword evidence="7" id="KW-0067">ATP-binding</keyword>
<feature type="domain" description="HTH araC/xylS-type" evidence="14">
    <location>
        <begin position="1246"/>
        <end position="1345"/>
    </location>
</feature>
<dbReference type="SMART" id="SM00388">
    <property type="entry name" value="HisKA"/>
    <property type="match status" value="1"/>
</dbReference>
<dbReference type="PANTHER" id="PTHR43547:SF2">
    <property type="entry name" value="HYBRID SIGNAL TRANSDUCTION HISTIDINE KINASE C"/>
    <property type="match status" value="1"/>
</dbReference>
<dbReference type="InterPro" id="IPR003594">
    <property type="entry name" value="HATPase_dom"/>
</dbReference>
<dbReference type="Gene3D" id="2.60.40.10">
    <property type="entry name" value="Immunoglobulins"/>
    <property type="match status" value="1"/>
</dbReference>
<dbReference type="SUPFAM" id="SSF55874">
    <property type="entry name" value="ATPase domain of HSP90 chaperone/DNA topoisomerase II/histidine kinase"/>
    <property type="match status" value="1"/>
</dbReference>
<dbReference type="PRINTS" id="PR00344">
    <property type="entry name" value="BCTRLSENSOR"/>
</dbReference>
<dbReference type="PROSITE" id="PS00041">
    <property type="entry name" value="HTH_ARAC_FAMILY_1"/>
    <property type="match status" value="1"/>
</dbReference>
<keyword evidence="13" id="KW-1133">Transmembrane helix</keyword>
<protein>
    <recommendedName>
        <fullName evidence="2">histidine kinase</fullName>
        <ecNumber evidence="2">2.7.13.3</ecNumber>
    </recommendedName>
</protein>
<accession>A0A1W2EY26</accession>
<dbReference type="Proteomes" id="UP000192678">
    <property type="component" value="Unassembled WGS sequence"/>
</dbReference>
<dbReference type="STRING" id="475255.SAMN04488101_117112"/>
<evidence type="ECO:0000256" key="4">
    <source>
        <dbReference type="ARBA" id="ARBA00022679"/>
    </source>
</evidence>
<dbReference type="SMART" id="SM00448">
    <property type="entry name" value="REC"/>
    <property type="match status" value="1"/>
</dbReference>
<dbReference type="InterPro" id="IPR015943">
    <property type="entry name" value="WD40/YVTN_repeat-like_dom_sf"/>
</dbReference>
<dbReference type="EC" id="2.7.13.3" evidence="2"/>
<dbReference type="InterPro" id="IPR018062">
    <property type="entry name" value="HTH_AraC-typ_CS"/>
</dbReference>
<evidence type="ECO:0000256" key="2">
    <source>
        <dbReference type="ARBA" id="ARBA00012438"/>
    </source>
</evidence>
<dbReference type="Pfam" id="PF07494">
    <property type="entry name" value="Reg_prop"/>
    <property type="match status" value="11"/>
</dbReference>
<dbReference type="GO" id="GO:0000155">
    <property type="term" value="F:phosphorelay sensor kinase activity"/>
    <property type="evidence" value="ECO:0007669"/>
    <property type="project" value="InterPro"/>
</dbReference>
<dbReference type="OrthoDB" id="9809670at2"/>
<gene>
    <name evidence="17" type="ORF">SAMN04488101_117112</name>
</gene>
<evidence type="ECO:0000256" key="13">
    <source>
        <dbReference type="SAM" id="Phobius"/>
    </source>
</evidence>
<evidence type="ECO:0000259" key="16">
    <source>
        <dbReference type="PROSITE" id="PS50110"/>
    </source>
</evidence>
<dbReference type="Pfam" id="PF00072">
    <property type="entry name" value="Response_reg"/>
    <property type="match status" value="1"/>
</dbReference>
<dbReference type="SMART" id="SM00342">
    <property type="entry name" value="HTH_ARAC"/>
    <property type="match status" value="1"/>
</dbReference>
<dbReference type="InterPro" id="IPR011110">
    <property type="entry name" value="Reg_prop"/>
</dbReference>
<evidence type="ECO:0000256" key="6">
    <source>
        <dbReference type="ARBA" id="ARBA00022777"/>
    </source>
</evidence>
<dbReference type="PROSITE" id="PS50110">
    <property type="entry name" value="RESPONSE_REGULATORY"/>
    <property type="match status" value="1"/>
</dbReference>
<dbReference type="CDD" id="cd00075">
    <property type="entry name" value="HATPase"/>
    <property type="match status" value="1"/>
</dbReference>
<evidence type="ECO:0000256" key="7">
    <source>
        <dbReference type="ARBA" id="ARBA00022840"/>
    </source>
</evidence>
<feature type="modified residue" description="4-aspartylphosphate" evidence="12">
    <location>
        <position position="1147"/>
    </location>
</feature>
<dbReference type="Gene3D" id="3.30.565.10">
    <property type="entry name" value="Histidine kinase-like ATPase, C-terminal domain"/>
    <property type="match status" value="1"/>
</dbReference>
<comment type="catalytic activity">
    <reaction evidence="1">
        <text>ATP + protein L-histidine = ADP + protein N-phospho-L-histidine.</text>
        <dbReference type="EC" id="2.7.13.3"/>
    </reaction>
</comment>
<dbReference type="InterPro" id="IPR005467">
    <property type="entry name" value="His_kinase_dom"/>
</dbReference>
<dbReference type="Pfam" id="PF02518">
    <property type="entry name" value="HATPase_c"/>
    <property type="match status" value="1"/>
</dbReference>
<proteinExistence type="predicted"/>
<dbReference type="GO" id="GO:0043565">
    <property type="term" value="F:sequence-specific DNA binding"/>
    <property type="evidence" value="ECO:0007669"/>
    <property type="project" value="InterPro"/>
</dbReference>
<evidence type="ECO:0000256" key="3">
    <source>
        <dbReference type="ARBA" id="ARBA00022553"/>
    </source>
</evidence>
<dbReference type="PROSITE" id="PS01124">
    <property type="entry name" value="HTH_ARAC_FAMILY_2"/>
    <property type="match status" value="1"/>
</dbReference>
<dbReference type="PROSITE" id="PS50109">
    <property type="entry name" value="HIS_KIN"/>
    <property type="match status" value="1"/>
</dbReference>
<evidence type="ECO:0000256" key="9">
    <source>
        <dbReference type="ARBA" id="ARBA00023015"/>
    </source>
</evidence>
<dbReference type="PANTHER" id="PTHR43547">
    <property type="entry name" value="TWO-COMPONENT HISTIDINE KINASE"/>
    <property type="match status" value="1"/>
</dbReference>
<dbReference type="GO" id="GO:0003700">
    <property type="term" value="F:DNA-binding transcription factor activity"/>
    <property type="evidence" value="ECO:0007669"/>
    <property type="project" value="InterPro"/>
</dbReference>
<dbReference type="CDD" id="cd00082">
    <property type="entry name" value="HisKA"/>
    <property type="match status" value="1"/>
</dbReference>
<keyword evidence="9" id="KW-0805">Transcription regulation</keyword>
<evidence type="ECO:0000259" key="15">
    <source>
        <dbReference type="PROSITE" id="PS50109"/>
    </source>
</evidence>
<dbReference type="Pfam" id="PF00512">
    <property type="entry name" value="HisKA"/>
    <property type="match status" value="1"/>
</dbReference>
<dbReference type="InterPro" id="IPR001789">
    <property type="entry name" value="Sig_transdc_resp-reg_receiver"/>
</dbReference>
<dbReference type="GO" id="GO:0005524">
    <property type="term" value="F:ATP binding"/>
    <property type="evidence" value="ECO:0007669"/>
    <property type="project" value="UniProtKB-KW"/>
</dbReference>
<dbReference type="SUPFAM" id="SSF52172">
    <property type="entry name" value="CheY-like"/>
    <property type="match status" value="1"/>
</dbReference>
<keyword evidence="11" id="KW-0804">Transcription</keyword>
<dbReference type="InterPro" id="IPR013783">
    <property type="entry name" value="Ig-like_fold"/>
</dbReference>
<keyword evidence="10" id="KW-0238">DNA-binding</keyword>
<dbReference type="InterPro" id="IPR018060">
    <property type="entry name" value="HTH_AraC"/>
</dbReference>
<dbReference type="SUPFAM" id="SSF47384">
    <property type="entry name" value="Homodimeric domain of signal transducing histidine kinase"/>
    <property type="match status" value="1"/>
</dbReference>
<sequence length="1353" mass="154563">MKLPQTLLLLFCFCIGRAQDNIKFKHLNVENGLSQSSVLAIAQDSKGFLWFGTRFGLNKYDSRNFKIYKKEINDEKSLSHSEYISTILPANDGALWIGTPYGLNKYNEAKDNFDHITHKENDERSLSHSKIHCIYQDRKNRLWVGTPNGLNLLTSKTDYHFKRLFYNKKQPQQVYAVLEDRHGTIWVSTTRGLKNMSIKNGHVSVKYFKAFSDQINKAIDNHITCFVEDNENNLWIGTKQTGLSKLELKTGNITTYTYNSPNGTGISSNNIRKITIDSKGKLWIGTLHGITIYDPVTKTFRIIQNEPGNNASLSQNSVYDIFRDKQGIIWVGTYYGGINMVYPDYTPFKIYNSSKTNNGLSSSVVSSITEDTDHNLWIGTEGEGLNYFDRKKNTYVHYRYSPNNPKSLSSNIVKSIIKDKQNRIWIGTHLGGLNLFDPATKTFTRYTSKKNDTLSISNDEITSVFEDSKGRFWVGTNNGLNSFNTTTGKFTRKRIRGLSDAVFFIFEDSKYNLWVATNSGLYQLKNGAESFTGRKADDAARLPYGDISCIREDKNGYIWLGTFRNGLFRLDTKKHSYLQIKETNGLPSNNIVGILEDDQNNLWISTDNGLCAYNQQKQTYHIYNIKDGLPGNEFNYKSLLKDSKGEFFFGSLSGMVSFSPNDIKENKNIPKALFTDLKLFNKIVKINQDDELLDSNISLTKSITFKSSQNVFSVDFTVLNFIKSNKNLYAYKLVGFEKDWNYVNIPSANYTNLSPGSYTLLVKGSNNDGLWTKNPTQLDIKVLPPFYQTWWAYLIYLGFIAAILFVVVRYLLIKAVVTKEKEINENKLQFFTNISHEIRTPLTLIISPLEKLIDKVQNDPELNRELQPIKNNADRLMTLVTELLDFRKAESGKMELKVSPGNIVKFCREIFLAFENMVLANNITYTFESDQDEIELYFDKVQMEKVMFNLLSNAFKFCPVNGKIDFQIIEDKSQVHIRICDNGKGIPKEAQANLFQDFYQAEPSTNIGTGLGLSLSKSICELHHGHIQVESELETKGKSGFTCFTVSLKKGKAHFKTEDFIADYIYYDDAASYEQKQITQYIAENIKPAETPKAEKRFTVLIIEDNAEIRGLIKNLLIDTYNVHECENGLQGWETAKELIPDLILSDVMMPKMDGLELCRRIKTDIRTSHIPVVLLTARSAYIHQVSGFEHGADAYIMKPFNFKILLLNIHNLLQARETLKKKYAQVIKLEPKDLAINNTEQDFLEKIIQIIEENMTDPDFGVPFLSAEIGMSQSVLYKKIRALTDLPVNDFIKSIRLKKAAQFLLQKTGNISEIAYSVGFADRKYFSLEFKKQFGRSPSEFIQTQTQNSSPE</sequence>
<dbReference type="SUPFAM" id="SSF63829">
    <property type="entry name" value="Calcium-dependent phosphotriesterase"/>
    <property type="match status" value="4"/>
</dbReference>
<keyword evidence="8" id="KW-0902">Two-component regulatory system</keyword>
<dbReference type="Gene3D" id="2.130.10.10">
    <property type="entry name" value="YVTN repeat-like/Quinoprotein amine dehydrogenase"/>
    <property type="match status" value="2"/>
</dbReference>
<dbReference type="InterPro" id="IPR003661">
    <property type="entry name" value="HisK_dim/P_dom"/>
</dbReference>
<dbReference type="SMART" id="SM00387">
    <property type="entry name" value="HATPase_c"/>
    <property type="match status" value="1"/>
</dbReference>
<keyword evidence="3 12" id="KW-0597">Phosphoprotein</keyword>
<evidence type="ECO:0000313" key="18">
    <source>
        <dbReference type="Proteomes" id="UP000192678"/>
    </source>
</evidence>
<feature type="domain" description="Response regulatory" evidence="16">
    <location>
        <begin position="1099"/>
        <end position="1214"/>
    </location>
</feature>
<reference evidence="17 18" key="1">
    <citation type="submission" date="2017-04" db="EMBL/GenBank/DDBJ databases">
        <authorList>
            <person name="Afonso C.L."/>
            <person name="Miller P.J."/>
            <person name="Scott M.A."/>
            <person name="Spackman E."/>
            <person name="Goraichik I."/>
            <person name="Dimitrov K.M."/>
            <person name="Suarez D.L."/>
            <person name="Swayne D.E."/>
        </authorList>
    </citation>
    <scope>NUCLEOTIDE SEQUENCE [LARGE SCALE GENOMIC DNA]</scope>
    <source>
        <strain evidence="17 18">DSM 19625</strain>
    </source>
</reference>
<dbReference type="InterPro" id="IPR011123">
    <property type="entry name" value="Y_Y_Y"/>
</dbReference>
<keyword evidence="13" id="KW-0472">Membrane</keyword>